<evidence type="ECO:0000256" key="1">
    <source>
        <dbReference type="SAM" id="MobiDB-lite"/>
    </source>
</evidence>
<dbReference type="EnsemblPlants" id="MELO3C019370.2.1">
    <property type="protein sequence ID" value="MELO3C019370.2.1"/>
    <property type="gene ID" value="MELO3C019370.2"/>
</dbReference>
<sequence length="62" mass="6745">MGTGEADLMDSHFYHNHNFSSSSTSSSSFLSSSSSSSSSSRVCNFNIHTDLHKQKHGFEGTE</sequence>
<feature type="compositionally biased region" description="Low complexity" evidence="1">
    <location>
        <begin position="20"/>
        <end position="40"/>
    </location>
</feature>
<dbReference type="AlphaFoldDB" id="A0A9I9DKF8"/>
<proteinExistence type="predicted"/>
<accession>A0A9I9DKF8</accession>
<dbReference type="Gramene" id="MELO3C019370.2.1">
    <property type="protein sequence ID" value="MELO3C019370.2.1"/>
    <property type="gene ID" value="MELO3C019370.2"/>
</dbReference>
<evidence type="ECO:0000313" key="2">
    <source>
        <dbReference type="EnsemblPlants" id="MELO3C019370.2.1"/>
    </source>
</evidence>
<reference evidence="2" key="1">
    <citation type="submission" date="2023-03" db="UniProtKB">
        <authorList>
            <consortium name="EnsemblPlants"/>
        </authorList>
    </citation>
    <scope>IDENTIFICATION</scope>
</reference>
<name>A0A9I9DKF8_CUCME</name>
<feature type="region of interest" description="Disordered" evidence="1">
    <location>
        <begin position="19"/>
        <end position="41"/>
    </location>
</feature>
<organism evidence="2">
    <name type="scientific">Cucumis melo</name>
    <name type="common">Muskmelon</name>
    <dbReference type="NCBI Taxonomy" id="3656"/>
    <lineage>
        <taxon>Eukaryota</taxon>
        <taxon>Viridiplantae</taxon>
        <taxon>Streptophyta</taxon>
        <taxon>Embryophyta</taxon>
        <taxon>Tracheophyta</taxon>
        <taxon>Spermatophyta</taxon>
        <taxon>Magnoliopsida</taxon>
        <taxon>eudicotyledons</taxon>
        <taxon>Gunneridae</taxon>
        <taxon>Pentapetalae</taxon>
        <taxon>rosids</taxon>
        <taxon>fabids</taxon>
        <taxon>Cucurbitales</taxon>
        <taxon>Cucurbitaceae</taxon>
        <taxon>Benincaseae</taxon>
        <taxon>Cucumis</taxon>
    </lineage>
</organism>
<protein>
    <submittedName>
        <fullName evidence="2">Uncharacterized protein</fullName>
    </submittedName>
</protein>